<evidence type="ECO:0000259" key="6">
    <source>
        <dbReference type="PROSITE" id="PS51007"/>
    </source>
</evidence>
<dbReference type="GO" id="GO:0009055">
    <property type="term" value="F:electron transfer activity"/>
    <property type="evidence" value="ECO:0007669"/>
    <property type="project" value="InterPro"/>
</dbReference>
<dbReference type="InterPro" id="IPR009056">
    <property type="entry name" value="Cyt_c-like_dom"/>
</dbReference>
<name>A0A0M7A420_9HYPH</name>
<dbReference type="PROSITE" id="PS51007">
    <property type="entry name" value="CYTC"/>
    <property type="match status" value="1"/>
</dbReference>
<evidence type="ECO:0000313" key="8">
    <source>
        <dbReference type="Proteomes" id="UP000053235"/>
    </source>
</evidence>
<dbReference type="GO" id="GO:0046872">
    <property type="term" value="F:metal ion binding"/>
    <property type="evidence" value="ECO:0007669"/>
    <property type="project" value="UniProtKB-KW"/>
</dbReference>
<dbReference type="Proteomes" id="UP000053235">
    <property type="component" value="Unassembled WGS sequence"/>
</dbReference>
<dbReference type="STRING" id="388408.LAX5112_02036"/>
<evidence type="ECO:0000256" key="2">
    <source>
        <dbReference type="ARBA" id="ARBA00022723"/>
    </source>
</evidence>
<sequence>MVERSKMRRSGFQALVLGFSLAAVAPLSSAFAADVAAGKDLALQWCASCHLVSNDQATASSVSLPSFYDMAKDQSWDAQKLATFLANPHPQMPNMTLGNIEIANLAGYIQSLANE</sequence>
<keyword evidence="8" id="KW-1185">Reference proteome</keyword>
<accession>A0A0M7A420</accession>
<dbReference type="GO" id="GO:0020037">
    <property type="term" value="F:heme binding"/>
    <property type="evidence" value="ECO:0007669"/>
    <property type="project" value="InterPro"/>
</dbReference>
<dbReference type="Pfam" id="PF13442">
    <property type="entry name" value="Cytochrome_CBB3"/>
    <property type="match status" value="1"/>
</dbReference>
<dbReference type="Gene3D" id="1.10.760.10">
    <property type="entry name" value="Cytochrome c-like domain"/>
    <property type="match status" value="1"/>
</dbReference>
<dbReference type="SUPFAM" id="SSF46626">
    <property type="entry name" value="Cytochrome c"/>
    <property type="match status" value="1"/>
</dbReference>
<keyword evidence="3 4" id="KW-0408">Iron</keyword>
<evidence type="ECO:0000256" key="1">
    <source>
        <dbReference type="ARBA" id="ARBA00022617"/>
    </source>
</evidence>
<feature type="domain" description="Cytochrome c" evidence="6">
    <location>
        <begin position="33"/>
        <end position="113"/>
    </location>
</feature>
<dbReference type="EMBL" id="CXWD01000007">
    <property type="protein sequence ID" value="CTQ69232.1"/>
    <property type="molecule type" value="Genomic_DNA"/>
</dbReference>
<keyword evidence="5" id="KW-0732">Signal</keyword>
<organism evidence="7 8">
    <name type="scientific">Roseibium alexandrii</name>
    <dbReference type="NCBI Taxonomy" id="388408"/>
    <lineage>
        <taxon>Bacteria</taxon>
        <taxon>Pseudomonadati</taxon>
        <taxon>Pseudomonadota</taxon>
        <taxon>Alphaproteobacteria</taxon>
        <taxon>Hyphomicrobiales</taxon>
        <taxon>Stappiaceae</taxon>
        <taxon>Roseibium</taxon>
    </lineage>
</organism>
<keyword evidence="1 4" id="KW-0349">Heme</keyword>
<proteinExistence type="predicted"/>
<dbReference type="AlphaFoldDB" id="A0A0M7A420"/>
<feature type="signal peptide" evidence="5">
    <location>
        <begin position="1"/>
        <end position="32"/>
    </location>
</feature>
<evidence type="ECO:0000313" key="7">
    <source>
        <dbReference type="EMBL" id="CTQ69232.1"/>
    </source>
</evidence>
<dbReference type="InterPro" id="IPR036909">
    <property type="entry name" value="Cyt_c-like_dom_sf"/>
</dbReference>
<reference evidence="8" key="1">
    <citation type="submission" date="2015-07" db="EMBL/GenBank/DDBJ databases">
        <authorList>
            <person name="Rodrigo-Torres Lidia"/>
            <person name="Arahal R.David."/>
        </authorList>
    </citation>
    <scope>NUCLEOTIDE SEQUENCE [LARGE SCALE GENOMIC DNA]</scope>
    <source>
        <strain evidence="8">CECT 5112</strain>
    </source>
</reference>
<gene>
    <name evidence="7" type="primary">cycB</name>
    <name evidence="7" type="ORF">LAX5112_02036</name>
</gene>
<dbReference type="RefSeq" id="WP_235812886.1">
    <property type="nucleotide sequence ID" value="NZ_CXWD01000007.1"/>
</dbReference>
<evidence type="ECO:0000256" key="3">
    <source>
        <dbReference type="ARBA" id="ARBA00023004"/>
    </source>
</evidence>
<feature type="chain" id="PRO_5005809226" evidence="5">
    <location>
        <begin position="33"/>
        <end position="115"/>
    </location>
</feature>
<protein>
    <submittedName>
        <fullName evidence="7">Cytochrome c552</fullName>
    </submittedName>
</protein>
<evidence type="ECO:0000256" key="4">
    <source>
        <dbReference type="PROSITE-ProRule" id="PRU00433"/>
    </source>
</evidence>
<evidence type="ECO:0000256" key="5">
    <source>
        <dbReference type="SAM" id="SignalP"/>
    </source>
</evidence>
<keyword evidence="2 4" id="KW-0479">Metal-binding</keyword>